<keyword evidence="2" id="KW-0539">Nucleus</keyword>
<dbReference type="InterPro" id="IPR041679">
    <property type="entry name" value="DNA2/NAM7-like_C"/>
</dbReference>
<dbReference type="PANTHER" id="PTHR10887:SF5">
    <property type="entry name" value="RNA HELICASE AQUARIUS"/>
    <property type="match status" value="1"/>
</dbReference>
<dbReference type="InterPro" id="IPR032174">
    <property type="entry name" value="Aquarius_N"/>
</dbReference>
<dbReference type="InterPro" id="IPR027417">
    <property type="entry name" value="P-loop_NTPase"/>
</dbReference>
<evidence type="ECO:0000313" key="9">
    <source>
        <dbReference type="EMBL" id="MDI1486039.1"/>
    </source>
</evidence>
<feature type="domain" description="RNA helicase aquarius beta-barrel" evidence="7">
    <location>
        <begin position="484"/>
        <end position="648"/>
    </location>
</feature>
<evidence type="ECO:0000259" key="5">
    <source>
        <dbReference type="Pfam" id="PF13087"/>
    </source>
</evidence>
<evidence type="ECO:0000259" key="7">
    <source>
        <dbReference type="Pfam" id="PF21143"/>
    </source>
</evidence>
<comment type="subunit">
    <text evidence="2">Belongs to the 40S cdc5-associated complex (or cwf complex), a spliceosome sub-complex reminiscent of a late-stage spliceosome.</text>
</comment>
<name>A0AA43QI29_9LECA</name>
<dbReference type="InterPro" id="IPR045055">
    <property type="entry name" value="DNA2/NAM7-like"/>
</dbReference>
<keyword evidence="1" id="KW-0547">Nucleotide-binding</keyword>
<dbReference type="CDD" id="cd18808">
    <property type="entry name" value="SF1_C_Upf1"/>
    <property type="match status" value="1"/>
</dbReference>
<dbReference type="EMBL" id="JAPUFD010000002">
    <property type="protein sequence ID" value="MDI1486039.1"/>
    <property type="molecule type" value="Genomic_DNA"/>
</dbReference>
<evidence type="ECO:0000256" key="3">
    <source>
        <dbReference type="SAM" id="MobiDB-lite"/>
    </source>
</evidence>
<keyword evidence="1" id="KW-0378">Hydrolase</keyword>
<feature type="region of interest" description="Disordered" evidence="3">
    <location>
        <begin position="1374"/>
        <end position="1417"/>
    </location>
</feature>
<feature type="domain" description="RNA helicase aquarius insertion" evidence="8">
    <location>
        <begin position="696"/>
        <end position="790"/>
    </location>
</feature>
<feature type="region of interest" description="Disordered" evidence="3">
    <location>
        <begin position="733"/>
        <end position="767"/>
    </location>
</feature>
<keyword evidence="10" id="KW-1185">Reference proteome</keyword>
<protein>
    <recommendedName>
        <fullName evidence="2">Pre-mRNA-splicing factor</fullName>
    </recommendedName>
</protein>
<dbReference type="Proteomes" id="UP001161017">
    <property type="component" value="Unassembled WGS sequence"/>
</dbReference>
<dbReference type="Pfam" id="PF13086">
    <property type="entry name" value="AAA_11"/>
    <property type="match status" value="1"/>
</dbReference>
<comment type="function">
    <text evidence="2">Involved in mRNA splicing where it associates with cdc5 and the other cwf proteins as part of the spliceosome.</text>
</comment>
<reference evidence="9" key="1">
    <citation type="journal article" date="2023" name="Genome Biol. Evol.">
        <title>First Whole Genome Sequence and Flow Cytometry Genome Size Data for the Lichen-Forming Fungus Ramalina farinacea (Ascomycota).</title>
        <authorList>
            <person name="Llewellyn T."/>
            <person name="Mian S."/>
            <person name="Hill R."/>
            <person name="Leitch I.J."/>
            <person name="Gaya E."/>
        </authorList>
    </citation>
    <scope>NUCLEOTIDE SEQUENCE</scope>
    <source>
        <strain evidence="9">LIQ254RAFAR</strain>
    </source>
</reference>
<evidence type="ECO:0000256" key="2">
    <source>
        <dbReference type="PIRNR" id="PIRNR038901"/>
    </source>
</evidence>
<dbReference type="PIRSF" id="PIRSF038901">
    <property type="entry name" value="AQR_cwf11"/>
    <property type="match status" value="1"/>
</dbReference>
<keyword evidence="2" id="KW-0508">mRNA splicing</keyword>
<dbReference type="PANTHER" id="PTHR10887">
    <property type="entry name" value="DNA2/NAM7 HELICASE FAMILY"/>
    <property type="match status" value="1"/>
</dbReference>
<dbReference type="InterPro" id="IPR047187">
    <property type="entry name" value="SF1_C_Upf1"/>
</dbReference>
<evidence type="ECO:0000256" key="1">
    <source>
        <dbReference type="ARBA" id="ARBA00022806"/>
    </source>
</evidence>
<dbReference type="GO" id="GO:0003729">
    <property type="term" value="F:mRNA binding"/>
    <property type="evidence" value="ECO:0007669"/>
    <property type="project" value="TreeGrafter"/>
</dbReference>
<feature type="domain" description="DNA2/NAM7 helicase-like C-terminal" evidence="5">
    <location>
        <begin position="1109"/>
        <end position="1301"/>
    </location>
</feature>
<keyword evidence="1" id="KW-0347">Helicase</keyword>
<comment type="similarity">
    <text evidence="2">Belongs to the CWF11 family.</text>
</comment>
<evidence type="ECO:0000259" key="6">
    <source>
        <dbReference type="Pfam" id="PF16399"/>
    </source>
</evidence>
<dbReference type="GO" id="GO:0071013">
    <property type="term" value="C:catalytic step 2 spliceosome"/>
    <property type="evidence" value="ECO:0007669"/>
    <property type="project" value="TreeGrafter"/>
</dbReference>
<dbReference type="Pfam" id="PF21144">
    <property type="entry name" value="Aquarius_N_3rd"/>
    <property type="match status" value="1"/>
</dbReference>
<dbReference type="FunFam" id="3.40.50.300:FF:002863">
    <property type="entry name" value="Pre-mRNA-splicing factor cwf11"/>
    <property type="match status" value="1"/>
</dbReference>
<dbReference type="GO" id="GO:0004386">
    <property type="term" value="F:helicase activity"/>
    <property type="evidence" value="ECO:0007669"/>
    <property type="project" value="InterPro"/>
</dbReference>
<evidence type="ECO:0000259" key="8">
    <source>
        <dbReference type="Pfam" id="PF21144"/>
    </source>
</evidence>
<feature type="compositionally biased region" description="Acidic residues" evidence="3">
    <location>
        <begin position="1398"/>
        <end position="1409"/>
    </location>
</feature>
<evidence type="ECO:0000313" key="10">
    <source>
        <dbReference type="Proteomes" id="UP001161017"/>
    </source>
</evidence>
<dbReference type="InterPro" id="IPR048966">
    <property type="entry name" value="Aquarius_b-barrel"/>
</dbReference>
<dbReference type="Pfam" id="PF21143">
    <property type="entry name" value="Aquarius_N_2nd"/>
    <property type="match status" value="1"/>
</dbReference>
<evidence type="ECO:0000259" key="4">
    <source>
        <dbReference type="Pfam" id="PF13086"/>
    </source>
</evidence>
<dbReference type="Pfam" id="PF16399">
    <property type="entry name" value="Aquarius_N_1st"/>
    <property type="match status" value="1"/>
</dbReference>
<keyword evidence="2" id="KW-0507">mRNA processing</keyword>
<dbReference type="InterPro" id="IPR026300">
    <property type="entry name" value="CWF11_fam"/>
</dbReference>
<proteinExistence type="inferred from homology"/>
<dbReference type="InterPro" id="IPR041677">
    <property type="entry name" value="DNA2/NAM7_AAA_11"/>
</dbReference>
<dbReference type="CDD" id="cd17935">
    <property type="entry name" value="EEXXQc_AQR"/>
    <property type="match status" value="1"/>
</dbReference>
<feature type="domain" description="DNA2/NAM7 helicase helicase" evidence="4">
    <location>
        <begin position="811"/>
        <end position="1098"/>
    </location>
</feature>
<organism evidence="9 10">
    <name type="scientific">Ramalina farinacea</name>
    <dbReference type="NCBI Taxonomy" id="258253"/>
    <lineage>
        <taxon>Eukaryota</taxon>
        <taxon>Fungi</taxon>
        <taxon>Dikarya</taxon>
        <taxon>Ascomycota</taxon>
        <taxon>Pezizomycotina</taxon>
        <taxon>Lecanoromycetes</taxon>
        <taxon>OSLEUM clade</taxon>
        <taxon>Lecanoromycetidae</taxon>
        <taxon>Lecanorales</taxon>
        <taxon>Lecanorineae</taxon>
        <taxon>Ramalinaceae</taxon>
        <taxon>Ramalina</taxon>
    </lineage>
</organism>
<dbReference type="GO" id="GO:0045292">
    <property type="term" value="P:mRNA cis splicing, via spliceosome"/>
    <property type="evidence" value="ECO:0007669"/>
    <property type="project" value="UniProtKB-UniRule"/>
</dbReference>
<keyword evidence="1" id="KW-0067">ATP-binding</keyword>
<dbReference type="InterPro" id="IPR048967">
    <property type="entry name" value="Aquarius_insert"/>
</dbReference>
<sequence>MESGHGVGDVGLGREQWHQLAEKHWLGSQKSRKIRVEVIKKEIWDVLEKENFAYSNLLTLEGLGLLESYLWPGFNENVTNHHVLLMAILLTAKAREKLTSWDLFASDPVRFSAFFRRVLALSLDSSLNASIRHHLLITIIHAFQSLDNALVRKECAPLVSISLWHNMATENAREEKLDANPQLRKAWRASSKRYEAADDQGKAKLRFERSWLYSLLVDFLGRLYEGSTGDVEYCERFLEFVADLESQMPTRRYVNTLLRDLNFLSLIKLSPMLNRRDNGLLRDLYILLRHYVLFPINDHTGIRYSREESHNMHDKDLARLQGLALKSFSEKLTILALSNYASIDLRAELEGHLRTLDDAELEKLTSMLGFRTCYPKISGLNTTRDLSQEVLLSAFERTKTFQEAVADMSVLPTETALYEESLLRNEVYDGSRPLAIPKLNLQYLSSGDFLWRSFILHRCEQFFEIRRYLEDVIKRVRPTRSGGCPEIGFEGFSKVALPVTKPAILETAPPKVGSYEPAFVRAEITLNVTRLADNVRKDWDALRPEDSVFLVCASPGKADGMTNGHGAIEGPDASGLRAVRVAEVVMVLDENGRPVREPRPDQVNGHGPRPRIRRLLVNLDPVAFEDDISRKGKGLPDVYEQINLVVRRNKRENNFKKILETIRSLTVSEVSIPAWLQDVFLGFGDPTAATHQNLPNNIQALDIRDTIIDWQHLLKSFPGVQIESANEVNEGFDPPYVVEDKSSHASVPPRSSKKRRRDEAEQDTEAIQASKRVRISTYQTPSQGPYPTDAPKVNEVPFTPTQVQAVISGTQPGLTIIVGPPGTGKTDVATQIISNIYHDFPTQRTLLIAHSNQALNQLFQKITKLDIDGRHLLRLGQGEADLDTSESFSKYGRVESFLDNRATYLAEVDRLAANFGAPGAHGGSCETAGYFNLVYVKPAWKKFWDTVHSTSSSPADIIASFPFHHYFQTAPQPLLPEQASKDELVNIAHGCERHISKIFSELEDIRPFEILRSNKDKTNYLMIKEARIIAMTSTHAAMRREEIAQLGFHYDNVVMEEAAQITEIENFIPLALQHPKDGQSPLQRIVLCGDHLQNSPIVQNLAFRHFANLEQGLFLRLVRLGVPTINLDAQGRARASLAALYRWRYPNLDNLPNVQTQSEFLRANAGFRYDYQFIDIPDYKGRGEMQPSPHFLQNLGEAEYAVALYQYLRLLGYPASKISILTTYAGQRALIRDVLTHRCAGNRLFGMPRIVSTVDKYQGEQNDYVILSLVRTSRPGYLRDLRRLTVALSRARLGLYILGRRTTFESAAEIARAFELPLQRPDKLMITTGEMFPAERLLDDDVAATEMVGVEHLGQYVYEMTQAKVKMLKEGAGVLPPQEPEQLLDVDKDDDLGRGGEAEDEGNDEGDVEVEVKGEEV</sequence>
<dbReference type="SUPFAM" id="SSF52540">
    <property type="entry name" value="P-loop containing nucleoside triphosphate hydrolases"/>
    <property type="match status" value="1"/>
</dbReference>
<comment type="subcellular location">
    <subcellularLocation>
        <location evidence="2">Nucleus</location>
    </subcellularLocation>
</comment>
<dbReference type="GO" id="GO:0005684">
    <property type="term" value="C:U2-type spliceosomal complex"/>
    <property type="evidence" value="ECO:0007669"/>
    <property type="project" value="UniProtKB-UniRule"/>
</dbReference>
<gene>
    <name evidence="9" type="ORF">OHK93_004228</name>
</gene>
<feature type="domain" description="RNA helicase aquarius N-terminal" evidence="6">
    <location>
        <begin position="16"/>
        <end position="398"/>
    </location>
</feature>
<dbReference type="Pfam" id="PF13087">
    <property type="entry name" value="AAA_12"/>
    <property type="match status" value="1"/>
</dbReference>
<dbReference type="Gene3D" id="3.40.50.300">
    <property type="entry name" value="P-loop containing nucleotide triphosphate hydrolases"/>
    <property type="match status" value="2"/>
</dbReference>
<comment type="caution">
    <text evidence="9">The sequence shown here is derived from an EMBL/GenBank/DDBJ whole genome shotgun (WGS) entry which is preliminary data.</text>
</comment>
<accession>A0AA43QI29</accession>